<proteinExistence type="predicted"/>
<evidence type="ECO:0000313" key="1">
    <source>
        <dbReference type="EMBL" id="SLM25850.1"/>
    </source>
</evidence>
<gene>
    <name evidence="1" type="ORF">SAMN04488690_3604</name>
</gene>
<name>A0A1W1H2M1_9GAMM</name>
<dbReference type="Proteomes" id="UP000191133">
    <property type="component" value="Unassembled WGS sequence"/>
</dbReference>
<protein>
    <submittedName>
        <fullName evidence="1">Uncharacterized protein</fullName>
    </submittedName>
</protein>
<dbReference type="RefSeq" id="WP_080150303.1">
    <property type="nucleotide sequence ID" value="NZ_FWEU01000005.1"/>
</dbReference>
<reference evidence="2" key="1">
    <citation type="submission" date="2016-10" db="EMBL/GenBank/DDBJ databases">
        <authorList>
            <person name="Varghese N."/>
        </authorList>
    </citation>
    <scope>NUCLEOTIDE SEQUENCE [LARGE SCALE GENOMIC DNA]</scope>
    <source>
        <strain evidence="2">92MFCol6.1</strain>
    </source>
</reference>
<accession>A0A1W1H2M1</accession>
<dbReference type="EMBL" id="FWEU01000005">
    <property type="protein sequence ID" value="SLM25850.1"/>
    <property type="molecule type" value="Genomic_DNA"/>
</dbReference>
<organism evidence="1 2">
    <name type="scientific">Stenotrophomonas indicatrix</name>
    <dbReference type="NCBI Taxonomy" id="2045451"/>
    <lineage>
        <taxon>Bacteria</taxon>
        <taxon>Pseudomonadati</taxon>
        <taxon>Pseudomonadota</taxon>
        <taxon>Gammaproteobacteria</taxon>
        <taxon>Lysobacterales</taxon>
        <taxon>Lysobacteraceae</taxon>
        <taxon>Stenotrophomonas</taxon>
    </lineage>
</organism>
<dbReference type="AlphaFoldDB" id="A0A1W1H2M1"/>
<sequence length="108" mass="11884">METHIDAYVRQADGNCIKVMLFNGRSRASLQSLGFTAGDENTLTLPVPDAAAKAAVFLRLRDLGVAFSAGREWFPADVFEHLRDGGVLEGPYLRIAWRTPQQFTVTTA</sequence>
<evidence type="ECO:0000313" key="2">
    <source>
        <dbReference type="Proteomes" id="UP000191133"/>
    </source>
</evidence>